<dbReference type="InterPro" id="IPR036397">
    <property type="entry name" value="RNaseH_sf"/>
</dbReference>
<gene>
    <name evidence="2" type="ORF">DAMNIGENAA_31090</name>
</gene>
<protein>
    <submittedName>
        <fullName evidence="2">IS3 family transposase</fullName>
    </submittedName>
</protein>
<dbReference type="InterPro" id="IPR001584">
    <property type="entry name" value="Integrase_cat-core"/>
</dbReference>
<dbReference type="InterPro" id="IPR050900">
    <property type="entry name" value="Transposase_IS3/IS150/IS904"/>
</dbReference>
<evidence type="ECO:0000259" key="1">
    <source>
        <dbReference type="PROSITE" id="PS50994"/>
    </source>
</evidence>
<proteinExistence type="predicted"/>
<dbReference type="PANTHER" id="PTHR46889:SF4">
    <property type="entry name" value="TRANSPOSASE INSO FOR INSERTION SEQUENCE ELEMENT IS911B-RELATED"/>
    <property type="match status" value="1"/>
</dbReference>
<dbReference type="InterPro" id="IPR048020">
    <property type="entry name" value="Transpos_IS3"/>
</dbReference>
<evidence type="ECO:0000313" key="3">
    <source>
        <dbReference type="Proteomes" id="UP001144372"/>
    </source>
</evidence>
<dbReference type="SUPFAM" id="SSF53098">
    <property type="entry name" value="Ribonuclease H-like"/>
    <property type="match status" value="1"/>
</dbReference>
<organism evidence="2 3">
    <name type="scientific">Desulforhabdus amnigena</name>
    <dbReference type="NCBI Taxonomy" id="40218"/>
    <lineage>
        <taxon>Bacteria</taxon>
        <taxon>Pseudomonadati</taxon>
        <taxon>Thermodesulfobacteriota</taxon>
        <taxon>Syntrophobacteria</taxon>
        <taxon>Syntrophobacterales</taxon>
        <taxon>Syntrophobacteraceae</taxon>
        <taxon>Desulforhabdus</taxon>
    </lineage>
</organism>
<comment type="caution">
    <text evidence="2">The sequence shown here is derived from an EMBL/GenBank/DDBJ whole genome shotgun (WGS) entry which is preliminary data.</text>
</comment>
<keyword evidence="3" id="KW-1185">Reference proteome</keyword>
<dbReference type="InterPro" id="IPR012337">
    <property type="entry name" value="RNaseH-like_sf"/>
</dbReference>
<dbReference type="Pfam" id="PF00665">
    <property type="entry name" value="rve"/>
    <property type="match status" value="1"/>
</dbReference>
<accession>A0A9W6FVI8</accession>
<dbReference type="GO" id="GO:0015074">
    <property type="term" value="P:DNA integration"/>
    <property type="evidence" value="ECO:0007669"/>
    <property type="project" value="InterPro"/>
</dbReference>
<feature type="domain" description="Integrase catalytic" evidence="1">
    <location>
        <begin position="121"/>
        <end position="286"/>
    </location>
</feature>
<dbReference type="GO" id="GO:0003676">
    <property type="term" value="F:nucleic acid binding"/>
    <property type="evidence" value="ECO:0007669"/>
    <property type="project" value="InterPro"/>
</dbReference>
<dbReference type="Gene3D" id="3.30.420.10">
    <property type="entry name" value="Ribonuclease H-like superfamily/Ribonuclease H"/>
    <property type="match status" value="1"/>
</dbReference>
<sequence length="337" mass="38640">MDATEALALEIGTRRACEALVVPRASLYRRRAGSKMKAAECGGKSPSPRALQPEEKQTVLDILHSERFVDKAPHEVYATLLNEGKYHCSIRTMYRILEDQKEVKERRNQLRHPVYEKPELLATGPNQVWSWDITKLLGPSKWTYFYLYVIIDISSRYVAGWMVATHESAQLAKRFIQETCSKQGIVPGQLTIHADRGSSMKSKPVAFLLANLEITKTHSRPYTSDDNPYSESQFKTLKYRPDFPERFGAIQDARSFCQDFFPWYNQEHRHTGISLLTPEMVHFGNAPEVLQARERVLIRAYQDHPERFVNKVPTPKPLPTAAWINPPKLVTTDGELQ</sequence>
<dbReference type="Proteomes" id="UP001144372">
    <property type="component" value="Unassembled WGS sequence"/>
</dbReference>
<dbReference type="EMBL" id="BSDR01000001">
    <property type="protein sequence ID" value="GLI35676.1"/>
    <property type="molecule type" value="Genomic_DNA"/>
</dbReference>
<dbReference type="NCBIfam" id="NF033516">
    <property type="entry name" value="transpos_IS3"/>
    <property type="match status" value="1"/>
</dbReference>
<dbReference type="AlphaFoldDB" id="A0A9W6FVI8"/>
<evidence type="ECO:0000313" key="2">
    <source>
        <dbReference type="EMBL" id="GLI35676.1"/>
    </source>
</evidence>
<dbReference type="PROSITE" id="PS50994">
    <property type="entry name" value="INTEGRASE"/>
    <property type="match status" value="1"/>
</dbReference>
<dbReference type="PANTHER" id="PTHR46889">
    <property type="entry name" value="TRANSPOSASE INSF FOR INSERTION SEQUENCE IS3B-RELATED"/>
    <property type="match status" value="1"/>
</dbReference>
<name>A0A9W6FVI8_9BACT</name>
<reference evidence="2" key="1">
    <citation type="submission" date="2022-12" db="EMBL/GenBank/DDBJ databases">
        <title>Reference genome sequencing for broad-spectrum identification of bacterial and archaeal isolates by mass spectrometry.</title>
        <authorList>
            <person name="Sekiguchi Y."/>
            <person name="Tourlousse D.M."/>
        </authorList>
    </citation>
    <scope>NUCLEOTIDE SEQUENCE</scope>
    <source>
        <strain evidence="2">ASRB1</strain>
    </source>
</reference>